<dbReference type="SUPFAM" id="SSF81901">
    <property type="entry name" value="HCP-like"/>
    <property type="match status" value="1"/>
</dbReference>
<feature type="chain" id="PRO_5047077831" description="Sel1 repeat family protein" evidence="2">
    <location>
        <begin position="25"/>
        <end position="380"/>
    </location>
</feature>
<protein>
    <recommendedName>
        <fullName evidence="5">Sel1 repeat family protein</fullName>
    </recommendedName>
</protein>
<evidence type="ECO:0000256" key="2">
    <source>
        <dbReference type="SAM" id="SignalP"/>
    </source>
</evidence>
<feature type="compositionally biased region" description="Basic and acidic residues" evidence="1">
    <location>
        <begin position="132"/>
        <end position="142"/>
    </location>
</feature>
<sequence length="380" mass="41970">MFKNTIKTVLATYLVFFMNSNAIAETDIELSVVCDDWDKNAAIYINGEFTAICSAKLLVEQGDVNLIVVKPVDETHEQVFVKNIVLFEQQSKQIDVVFPDPQLTAHAYYQQQGEQLDNSSSDKEIAQTQSNERADAVDDDRFYNPNSDDSIEIGSDTTKVAYWLQHAKQSQHEKLALEEEKRQYANTLIAQARAGYIKPMRTLVNLYSTGEGVEKNSELANYWQQKFDTEVAKIALVKANNGDIAAMEEMADYYAKGQGVEQNTSEAERWSGKASSAKQAIAVQKKIDEIEFFQMTKGSVDVAGDSASDMVSSGEGGVLMSSIPVPITTSAGIMMDVTSAPTKATELNRLQDEISTRPSTHAKPDAMISKAVNNKVNSEK</sequence>
<dbReference type="Pfam" id="PF08238">
    <property type="entry name" value="Sel1"/>
    <property type="match status" value="2"/>
</dbReference>
<keyword evidence="4" id="KW-1185">Reference proteome</keyword>
<evidence type="ECO:0008006" key="5">
    <source>
        <dbReference type="Google" id="ProtNLM"/>
    </source>
</evidence>
<feature type="region of interest" description="Disordered" evidence="1">
    <location>
        <begin position="114"/>
        <end position="149"/>
    </location>
</feature>
<keyword evidence="2" id="KW-0732">Signal</keyword>
<feature type="region of interest" description="Disordered" evidence="1">
    <location>
        <begin position="354"/>
        <end position="380"/>
    </location>
</feature>
<gene>
    <name evidence="3" type="ORF">RI844_17710</name>
</gene>
<organism evidence="3 4">
    <name type="scientific">Thalassotalea fonticola</name>
    <dbReference type="NCBI Taxonomy" id="3065649"/>
    <lineage>
        <taxon>Bacteria</taxon>
        <taxon>Pseudomonadati</taxon>
        <taxon>Pseudomonadota</taxon>
        <taxon>Gammaproteobacteria</taxon>
        <taxon>Alteromonadales</taxon>
        <taxon>Colwelliaceae</taxon>
        <taxon>Thalassotalea</taxon>
    </lineage>
</organism>
<evidence type="ECO:0000313" key="3">
    <source>
        <dbReference type="EMBL" id="WOH37179.1"/>
    </source>
</evidence>
<evidence type="ECO:0000256" key="1">
    <source>
        <dbReference type="SAM" id="MobiDB-lite"/>
    </source>
</evidence>
<dbReference type="InterPro" id="IPR006597">
    <property type="entry name" value="Sel1-like"/>
</dbReference>
<name>A0ABZ0GMR3_9GAMM</name>
<dbReference type="Gene3D" id="1.25.40.10">
    <property type="entry name" value="Tetratricopeptide repeat domain"/>
    <property type="match status" value="1"/>
</dbReference>
<dbReference type="InterPro" id="IPR011990">
    <property type="entry name" value="TPR-like_helical_dom_sf"/>
</dbReference>
<accession>A0ABZ0GMR3</accession>
<feature type="signal peptide" evidence="2">
    <location>
        <begin position="1"/>
        <end position="24"/>
    </location>
</feature>
<dbReference type="RefSeq" id="WP_348395972.1">
    <property type="nucleotide sequence ID" value="NZ_CP136600.1"/>
</dbReference>
<evidence type="ECO:0000313" key="4">
    <source>
        <dbReference type="Proteomes" id="UP001301442"/>
    </source>
</evidence>
<dbReference type="EMBL" id="CP136600">
    <property type="protein sequence ID" value="WOH37179.1"/>
    <property type="molecule type" value="Genomic_DNA"/>
</dbReference>
<reference evidence="3 4" key="1">
    <citation type="submission" date="2023-09" db="EMBL/GenBank/DDBJ databases">
        <authorList>
            <person name="Qi X."/>
        </authorList>
    </citation>
    <scope>NUCLEOTIDE SEQUENCE [LARGE SCALE GENOMIC DNA]</scope>
    <source>
        <strain evidence="3 4">S1-1</strain>
    </source>
</reference>
<feature type="compositionally biased region" description="Polar residues" evidence="1">
    <location>
        <begin position="371"/>
        <end position="380"/>
    </location>
</feature>
<proteinExistence type="predicted"/>
<dbReference type="Proteomes" id="UP001301442">
    <property type="component" value="Chromosome"/>
</dbReference>